<dbReference type="InterPro" id="IPR029063">
    <property type="entry name" value="SAM-dependent_MTases_sf"/>
</dbReference>
<dbReference type="RefSeq" id="WP_183618574.1">
    <property type="nucleotide sequence ID" value="NZ_CAJHAH010000002.1"/>
</dbReference>
<dbReference type="Gene3D" id="3.40.50.150">
    <property type="entry name" value="Vaccinia Virus protein VP39"/>
    <property type="match status" value="1"/>
</dbReference>
<keyword evidence="1" id="KW-0489">Methyltransferase</keyword>
<sequence length="274" mass="31227">MKNQLQLQIDSASESMNDGFVDYYKNMVSYFHQNHAQNLSYGDFSSRTNRATNALISEKEAIFYIVAYGWQHHQSMQHLLSQTIDVTSEPQENTRVVDYGCGQGVATLAFMDYLAKKGVAQQSALEIHLIEPSKVSLDIAKLLIERLAKVYGMQVSIHCQQRTLDTALISLNSECTETFHLLSNVIDIQTVQATLPNLAKQMNSCTGKNFLLATCPRYANAQTGFRLLQQTMGFADHLYDECWDMTYEMYRVMQACWSQHTSTQRMAMMSWISH</sequence>
<comment type="caution">
    <text evidence="1">The sequence shown here is derived from an EMBL/GenBank/DDBJ whole genome shotgun (WGS) entry which is preliminary data.</text>
</comment>
<dbReference type="AlphaFoldDB" id="A0A839TDM6"/>
<gene>
    <name evidence="1" type="ORF">FHS24_000636</name>
</gene>
<keyword evidence="1" id="KW-0808">Transferase</keyword>
<dbReference type="SUPFAM" id="SSF53335">
    <property type="entry name" value="S-adenosyl-L-methionine-dependent methyltransferases"/>
    <property type="match status" value="1"/>
</dbReference>
<accession>A0A839TDM6</accession>
<keyword evidence="2" id="KW-1185">Reference proteome</keyword>
<evidence type="ECO:0000313" key="1">
    <source>
        <dbReference type="EMBL" id="MBB3106145.1"/>
    </source>
</evidence>
<reference evidence="1 2" key="1">
    <citation type="submission" date="2020-08" db="EMBL/GenBank/DDBJ databases">
        <title>Genomic Encyclopedia of Type Strains, Phase III (KMG-III): the genomes of soil and plant-associated and newly described type strains.</title>
        <authorList>
            <person name="Whitman W."/>
        </authorList>
    </citation>
    <scope>NUCLEOTIDE SEQUENCE [LARGE SCALE GENOMIC DNA]</scope>
    <source>
        <strain evidence="1 2">CECT 5885</strain>
    </source>
</reference>
<proteinExistence type="predicted"/>
<organism evidence="1 2">
    <name type="scientific">Psychrobacter luti</name>
    <dbReference type="NCBI Taxonomy" id="198481"/>
    <lineage>
        <taxon>Bacteria</taxon>
        <taxon>Pseudomonadati</taxon>
        <taxon>Pseudomonadota</taxon>
        <taxon>Gammaproteobacteria</taxon>
        <taxon>Moraxellales</taxon>
        <taxon>Moraxellaceae</taxon>
        <taxon>Psychrobacter</taxon>
    </lineage>
</organism>
<dbReference type="EMBL" id="JACHXL010000001">
    <property type="protein sequence ID" value="MBB3106145.1"/>
    <property type="molecule type" value="Genomic_DNA"/>
</dbReference>
<name>A0A839TDM6_9GAMM</name>
<dbReference type="Proteomes" id="UP000588111">
    <property type="component" value="Unassembled WGS sequence"/>
</dbReference>
<dbReference type="GO" id="GO:0008168">
    <property type="term" value="F:methyltransferase activity"/>
    <property type="evidence" value="ECO:0007669"/>
    <property type="project" value="UniProtKB-KW"/>
</dbReference>
<protein>
    <submittedName>
        <fullName evidence="1">SAM-dependent methyltransferase</fullName>
    </submittedName>
</protein>
<evidence type="ECO:0000313" key="2">
    <source>
        <dbReference type="Proteomes" id="UP000588111"/>
    </source>
</evidence>
<dbReference type="GO" id="GO:0032259">
    <property type="term" value="P:methylation"/>
    <property type="evidence" value="ECO:0007669"/>
    <property type="project" value="UniProtKB-KW"/>
</dbReference>